<gene>
    <name evidence="1" type="ORF">L2E82_35642</name>
</gene>
<name>A0ACB9BPH4_CICIN</name>
<evidence type="ECO:0000313" key="1">
    <source>
        <dbReference type="EMBL" id="KAI3723880.1"/>
    </source>
</evidence>
<accession>A0ACB9BPH4</accession>
<dbReference type="EMBL" id="CM042014">
    <property type="protein sequence ID" value="KAI3723880.1"/>
    <property type="molecule type" value="Genomic_DNA"/>
</dbReference>
<reference evidence="2" key="1">
    <citation type="journal article" date="2022" name="Mol. Ecol. Resour.">
        <title>The genomes of chicory, endive, great burdock and yacon provide insights into Asteraceae palaeo-polyploidization history and plant inulin production.</title>
        <authorList>
            <person name="Fan W."/>
            <person name="Wang S."/>
            <person name="Wang H."/>
            <person name="Wang A."/>
            <person name="Jiang F."/>
            <person name="Liu H."/>
            <person name="Zhao H."/>
            <person name="Xu D."/>
            <person name="Zhang Y."/>
        </authorList>
    </citation>
    <scope>NUCLEOTIDE SEQUENCE [LARGE SCALE GENOMIC DNA]</scope>
    <source>
        <strain evidence="2">cv. Punajuju</strain>
    </source>
</reference>
<sequence>MTRAERLLLRGAIEKPENRRFFLHDTVGCKSWSRLCHKVEGSEVLVIIPPLLFFSVPDGIAHVKGPEK</sequence>
<dbReference type="Proteomes" id="UP001055811">
    <property type="component" value="Linkage Group LG06"/>
</dbReference>
<comment type="caution">
    <text evidence="1">The sequence shown here is derived from an EMBL/GenBank/DDBJ whole genome shotgun (WGS) entry which is preliminary data.</text>
</comment>
<reference evidence="1 2" key="2">
    <citation type="journal article" date="2022" name="Mol. Ecol. Resour.">
        <title>The genomes of chicory, endive, great burdock and yacon provide insights into Asteraceae paleo-polyploidization history and plant inulin production.</title>
        <authorList>
            <person name="Fan W."/>
            <person name="Wang S."/>
            <person name="Wang H."/>
            <person name="Wang A."/>
            <person name="Jiang F."/>
            <person name="Liu H."/>
            <person name="Zhao H."/>
            <person name="Xu D."/>
            <person name="Zhang Y."/>
        </authorList>
    </citation>
    <scope>NUCLEOTIDE SEQUENCE [LARGE SCALE GENOMIC DNA]</scope>
    <source>
        <strain evidence="2">cv. Punajuju</strain>
        <tissue evidence="1">Leaves</tissue>
    </source>
</reference>
<evidence type="ECO:0000313" key="2">
    <source>
        <dbReference type="Proteomes" id="UP001055811"/>
    </source>
</evidence>
<keyword evidence="2" id="KW-1185">Reference proteome</keyword>
<protein>
    <submittedName>
        <fullName evidence="1">Uncharacterized protein</fullName>
    </submittedName>
</protein>
<proteinExistence type="predicted"/>
<organism evidence="1 2">
    <name type="scientific">Cichorium intybus</name>
    <name type="common">Chicory</name>
    <dbReference type="NCBI Taxonomy" id="13427"/>
    <lineage>
        <taxon>Eukaryota</taxon>
        <taxon>Viridiplantae</taxon>
        <taxon>Streptophyta</taxon>
        <taxon>Embryophyta</taxon>
        <taxon>Tracheophyta</taxon>
        <taxon>Spermatophyta</taxon>
        <taxon>Magnoliopsida</taxon>
        <taxon>eudicotyledons</taxon>
        <taxon>Gunneridae</taxon>
        <taxon>Pentapetalae</taxon>
        <taxon>asterids</taxon>
        <taxon>campanulids</taxon>
        <taxon>Asterales</taxon>
        <taxon>Asteraceae</taxon>
        <taxon>Cichorioideae</taxon>
        <taxon>Cichorieae</taxon>
        <taxon>Cichoriinae</taxon>
        <taxon>Cichorium</taxon>
    </lineage>
</organism>